<organism evidence="6 7">
    <name type="scientific">Variovorax dokdonensis</name>
    <dbReference type="NCBI Taxonomy" id="344883"/>
    <lineage>
        <taxon>Bacteria</taxon>
        <taxon>Pseudomonadati</taxon>
        <taxon>Pseudomonadota</taxon>
        <taxon>Betaproteobacteria</taxon>
        <taxon>Burkholderiales</taxon>
        <taxon>Comamonadaceae</taxon>
        <taxon>Variovorax</taxon>
    </lineage>
</organism>
<feature type="transmembrane region" description="Helical" evidence="4">
    <location>
        <begin position="366"/>
        <end position="385"/>
    </location>
</feature>
<evidence type="ECO:0000256" key="3">
    <source>
        <dbReference type="ARBA" id="ARBA00023136"/>
    </source>
</evidence>
<dbReference type="InterPro" id="IPR026355">
    <property type="entry name" value="Oxa/Form_antiport"/>
</dbReference>
<feature type="transmembrane region" description="Helical" evidence="4">
    <location>
        <begin position="397"/>
        <end position="420"/>
    </location>
</feature>
<dbReference type="InterPro" id="IPR020846">
    <property type="entry name" value="MFS_dom"/>
</dbReference>
<sequence length="451" mass="48064">MTKDNTLATTVGRPASYRWMQLLMGIVCMAMIANLQYGWTLFVNPIAEKHGWSRAAIQVAFTIFVLTETWLVPIEGYLVDRFGPRPVVLVGGLFCGLGWVLNSMADSLGLLYVAAAISGIGAGAVYGTCVGNALKWFPDRRGLAAGMTAAGFGAGSALTILPISAMIRNSGYESAFLYFGIGQGVVVVLIALLLTDPRQGVGAAIKAKVQSLSKSGGVLQSRRDFKPAEVVRTPVFWVMYFMFVVVAAGGLMATAQLGPIAKDFNIGDVPVSIMGLTLPALTFALAIDRVLNGLTRPFFGWVSDRIGRELTMFVAFGLEAFGILALYHYGHHPVAFVILTGLVFFAWGEIYSLFPSTCADTFGSKFAASNAGMLYTAKGTASLVVPLTSVLTTMTGSWHAVFIAASSLNALAALMAWFILRPMRRAHIEAANHEVSAVDARPAGDQSALAH</sequence>
<dbReference type="PROSITE" id="PS50850">
    <property type="entry name" value="MFS"/>
    <property type="match status" value="1"/>
</dbReference>
<keyword evidence="7" id="KW-1185">Reference proteome</keyword>
<dbReference type="Gene3D" id="1.20.1250.20">
    <property type="entry name" value="MFS general substrate transporter like domains"/>
    <property type="match status" value="2"/>
</dbReference>
<comment type="caution">
    <text evidence="6">The sequence shown here is derived from an EMBL/GenBank/DDBJ whole genome shotgun (WGS) entry which is preliminary data.</text>
</comment>
<dbReference type="InterPro" id="IPR050327">
    <property type="entry name" value="Proton-linked_MCT"/>
</dbReference>
<dbReference type="SUPFAM" id="SSF103473">
    <property type="entry name" value="MFS general substrate transporter"/>
    <property type="match status" value="1"/>
</dbReference>
<dbReference type="NCBIfam" id="TIGR04259">
    <property type="entry name" value="oxa_formateAnti"/>
    <property type="match status" value="1"/>
</dbReference>
<feature type="transmembrane region" description="Helical" evidence="4">
    <location>
        <begin position="143"/>
        <end position="163"/>
    </location>
</feature>
<feature type="domain" description="Major facilitator superfamily (MFS) profile" evidence="5">
    <location>
        <begin position="1"/>
        <end position="424"/>
    </location>
</feature>
<dbReference type="PANTHER" id="PTHR11360:SF304">
    <property type="entry name" value="MFS DOMAIN-CONTAINING PROTEIN"/>
    <property type="match status" value="1"/>
</dbReference>
<feature type="transmembrane region" description="Helical" evidence="4">
    <location>
        <begin position="111"/>
        <end position="131"/>
    </location>
</feature>
<keyword evidence="2 4" id="KW-1133">Transmembrane helix</keyword>
<dbReference type="InterPro" id="IPR011701">
    <property type="entry name" value="MFS"/>
</dbReference>
<gene>
    <name evidence="6" type="primary">oxlT</name>
    <name evidence="6" type="ORF">QTH91_22070</name>
</gene>
<dbReference type="InterPro" id="IPR036259">
    <property type="entry name" value="MFS_trans_sf"/>
</dbReference>
<accession>A0ABT7NH79</accession>
<evidence type="ECO:0000313" key="7">
    <source>
        <dbReference type="Proteomes" id="UP001174908"/>
    </source>
</evidence>
<dbReference type="EMBL" id="JASZYV010000006">
    <property type="protein sequence ID" value="MDM0047195.1"/>
    <property type="molecule type" value="Genomic_DNA"/>
</dbReference>
<evidence type="ECO:0000256" key="4">
    <source>
        <dbReference type="SAM" id="Phobius"/>
    </source>
</evidence>
<feature type="transmembrane region" description="Helical" evidence="4">
    <location>
        <begin position="335"/>
        <end position="354"/>
    </location>
</feature>
<keyword evidence="1 4" id="KW-0812">Transmembrane</keyword>
<dbReference type="Proteomes" id="UP001174908">
    <property type="component" value="Unassembled WGS sequence"/>
</dbReference>
<evidence type="ECO:0000256" key="2">
    <source>
        <dbReference type="ARBA" id="ARBA00022989"/>
    </source>
</evidence>
<evidence type="ECO:0000259" key="5">
    <source>
        <dbReference type="PROSITE" id="PS50850"/>
    </source>
</evidence>
<evidence type="ECO:0000313" key="6">
    <source>
        <dbReference type="EMBL" id="MDM0047195.1"/>
    </source>
</evidence>
<proteinExistence type="predicted"/>
<feature type="transmembrane region" description="Helical" evidence="4">
    <location>
        <begin position="55"/>
        <end position="74"/>
    </location>
</feature>
<protein>
    <submittedName>
        <fullName evidence="6">Oxalate/formate MFS antiporter</fullName>
    </submittedName>
</protein>
<feature type="transmembrane region" description="Helical" evidence="4">
    <location>
        <begin position="175"/>
        <end position="194"/>
    </location>
</feature>
<feature type="transmembrane region" description="Helical" evidence="4">
    <location>
        <begin position="86"/>
        <end position="105"/>
    </location>
</feature>
<keyword evidence="3 4" id="KW-0472">Membrane</keyword>
<reference evidence="6" key="1">
    <citation type="submission" date="2023-06" db="EMBL/GenBank/DDBJ databases">
        <authorList>
            <person name="Jiang Y."/>
            <person name="Liu Q."/>
        </authorList>
    </citation>
    <scope>NUCLEOTIDE SEQUENCE</scope>
    <source>
        <strain evidence="6">CGMCC 1.12089</strain>
    </source>
</reference>
<dbReference type="RefSeq" id="WP_286662312.1">
    <property type="nucleotide sequence ID" value="NZ_JASZYV010000006.1"/>
</dbReference>
<feature type="transmembrane region" description="Helical" evidence="4">
    <location>
        <begin position="22"/>
        <end position="43"/>
    </location>
</feature>
<dbReference type="PANTHER" id="PTHR11360">
    <property type="entry name" value="MONOCARBOXYLATE TRANSPORTER"/>
    <property type="match status" value="1"/>
</dbReference>
<evidence type="ECO:0000256" key="1">
    <source>
        <dbReference type="ARBA" id="ARBA00022692"/>
    </source>
</evidence>
<dbReference type="Pfam" id="PF07690">
    <property type="entry name" value="MFS_1"/>
    <property type="match status" value="2"/>
</dbReference>
<dbReference type="CDD" id="cd17353">
    <property type="entry name" value="MFS_OFA_like"/>
    <property type="match status" value="1"/>
</dbReference>
<feature type="transmembrane region" description="Helical" evidence="4">
    <location>
        <begin position="310"/>
        <end position="329"/>
    </location>
</feature>
<feature type="transmembrane region" description="Helical" evidence="4">
    <location>
        <begin position="269"/>
        <end position="290"/>
    </location>
</feature>
<feature type="transmembrane region" description="Helical" evidence="4">
    <location>
        <begin position="235"/>
        <end position="257"/>
    </location>
</feature>
<name>A0ABT7NH79_9BURK</name>